<evidence type="ECO:0000313" key="2">
    <source>
        <dbReference type="EMBL" id="MDP4528003.1"/>
    </source>
</evidence>
<dbReference type="RefSeq" id="WP_305944171.1">
    <property type="nucleotide sequence ID" value="NZ_JAUZVY010000001.1"/>
</dbReference>
<name>A0ABT9GM16_9GAMM</name>
<evidence type="ECO:0000313" key="3">
    <source>
        <dbReference type="Proteomes" id="UP001236258"/>
    </source>
</evidence>
<proteinExistence type="predicted"/>
<dbReference type="EMBL" id="JAUZVY010000001">
    <property type="protein sequence ID" value="MDP4528003.1"/>
    <property type="molecule type" value="Genomic_DNA"/>
</dbReference>
<sequence>MNANAQPQTKPRSWPALYQAISDFYRSGGEPAGLENLQSQAEQLAQAILAQAEQSPYSLLAQLQLSAEQAPFATLVAMRQACLLLVLSYQQQWPEKLRIQLLSTALLGLLAVAEPLNRLSAEQRSNSKLLHLAARYSLARYNQQLPAYSRHWLQQCHPKAANLPYWQQNPFSSALALSYQLASRLCLSANAGLLLKLQSLFWRQLDPYSQHHLSTLASTGPTLWRCGQRLQSAGQCYLVLDQQDDCWLLLPLQSDRLQGPVQAVTELVEPEHQLQSRFSDWGWLEQIDKACAAELIPQLWPEQSTASPLNYADIEALCALPQPELLQQLEQNPTDTQLLLEAASQANRSKQAIGQLKHALLLLGSSQLPWLLAQSQCLQFAQQQQQPFNLWLLQLRRMLHLALRKTETNLPAAQTELLSWLLCLPLWQQGALRYLPGLTPAGCQHLQQLCRRQIWQSNEFLKRLQWLCHHYQLPPALQKALLYFRLPDSAHAQPATVRLYSQQLHQAYTQCDQLMLQPAPPTQLTEQADAALLALCYYPLPSMM</sequence>
<feature type="domain" description="SOCS box" evidence="1">
    <location>
        <begin position="446"/>
        <end position="487"/>
    </location>
</feature>
<dbReference type="PROSITE" id="PS50225">
    <property type="entry name" value="SOCS"/>
    <property type="match status" value="1"/>
</dbReference>
<reference evidence="2 3" key="1">
    <citation type="submission" date="2023-08" db="EMBL/GenBank/DDBJ databases">
        <authorList>
            <person name="Joshi A."/>
            <person name="Thite S."/>
        </authorList>
    </citation>
    <scope>NUCLEOTIDE SEQUENCE [LARGE SCALE GENOMIC DNA]</scope>
    <source>
        <strain evidence="2 3">1E1</strain>
    </source>
</reference>
<protein>
    <recommendedName>
        <fullName evidence="1">SOCS box domain-containing protein</fullName>
    </recommendedName>
</protein>
<evidence type="ECO:0000259" key="1">
    <source>
        <dbReference type="PROSITE" id="PS50225"/>
    </source>
</evidence>
<organism evidence="2 3">
    <name type="scientific">Alkalimonas delamerensis</name>
    <dbReference type="NCBI Taxonomy" id="265981"/>
    <lineage>
        <taxon>Bacteria</taxon>
        <taxon>Pseudomonadati</taxon>
        <taxon>Pseudomonadota</taxon>
        <taxon>Gammaproteobacteria</taxon>
        <taxon>Alkalimonas</taxon>
    </lineage>
</organism>
<dbReference type="InterPro" id="IPR001496">
    <property type="entry name" value="SOCS_box"/>
</dbReference>
<accession>A0ABT9GM16</accession>
<dbReference type="Proteomes" id="UP001236258">
    <property type="component" value="Unassembled WGS sequence"/>
</dbReference>
<keyword evidence="3" id="KW-1185">Reference proteome</keyword>
<gene>
    <name evidence="2" type="ORF">Q3O59_03020</name>
</gene>
<comment type="caution">
    <text evidence="2">The sequence shown here is derived from an EMBL/GenBank/DDBJ whole genome shotgun (WGS) entry which is preliminary data.</text>
</comment>